<evidence type="ECO:0000313" key="4">
    <source>
        <dbReference type="Proteomes" id="UP001172673"/>
    </source>
</evidence>
<evidence type="ECO:0000256" key="2">
    <source>
        <dbReference type="SAM" id="SignalP"/>
    </source>
</evidence>
<sequence length="171" mass="17761">MPSTISLKSLASLRMVVGASCLLIPRQAGAIWGVPLAAGGESVLFGRMVGIRDFVLGAYLWKRTAEGEKVWKRVGDSATKSPLLKNSSADVSGIPAFAQSSTADGSQETAMANVRSALWLGLICDLVDVVSVGACWVEGVPISGMGEFCIGGGAVLFSAIAGQWLFAGRRV</sequence>
<organism evidence="3 4">
    <name type="scientific">Cladophialophora chaetospira</name>
    <dbReference type="NCBI Taxonomy" id="386627"/>
    <lineage>
        <taxon>Eukaryota</taxon>
        <taxon>Fungi</taxon>
        <taxon>Dikarya</taxon>
        <taxon>Ascomycota</taxon>
        <taxon>Pezizomycotina</taxon>
        <taxon>Eurotiomycetes</taxon>
        <taxon>Chaetothyriomycetidae</taxon>
        <taxon>Chaetothyriales</taxon>
        <taxon>Herpotrichiellaceae</taxon>
        <taxon>Cladophialophora</taxon>
    </lineage>
</organism>
<name>A0AA39CCT5_9EURO</name>
<reference evidence="3" key="1">
    <citation type="submission" date="2022-10" db="EMBL/GenBank/DDBJ databases">
        <title>Culturing micro-colonial fungi from biological soil crusts in the Mojave desert and describing Neophaeococcomyces mojavensis, and introducing the new genera and species Taxawa tesnikishii.</title>
        <authorList>
            <person name="Kurbessoian T."/>
            <person name="Stajich J.E."/>
        </authorList>
    </citation>
    <scope>NUCLEOTIDE SEQUENCE</scope>
    <source>
        <strain evidence="3">TK_41</strain>
    </source>
</reference>
<feature type="transmembrane region" description="Helical" evidence="1">
    <location>
        <begin position="145"/>
        <end position="166"/>
    </location>
</feature>
<comment type="caution">
    <text evidence="3">The sequence shown here is derived from an EMBL/GenBank/DDBJ whole genome shotgun (WGS) entry which is preliminary data.</text>
</comment>
<evidence type="ECO:0000256" key="1">
    <source>
        <dbReference type="SAM" id="Phobius"/>
    </source>
</evidence>
<keyword evidence="2" id="KW-0732">Signal</keyword>
<feature type="transmembrane region" description="Helical" evidence="1">
    <location>
        <begin position="117"/>
        <end position="139"/>
    </location>
</feature>
<keyword evidence="1" id="KW-1133">Transmembrane helix</keyword>
<dbReference type="AlphaFoldDB" id="A0AA39CCT5"/>
<evidence type="ECO:0000313" key="3">
    <source>
        <dbReference type="EMBL" id="KAJ9603531.1"/>
    </source>
</evidence>
<dbReference type="Proteomes" id="UP001172673">
    <property type="component" value="Unassembled WGS sequence"/>
</dbReference>
<keyword evidence="4" id="KW-1185">Reference proteome</keyword>
<dbReference type="EMBL" id="JAPDRK010000021">
    <property type="protein sequence ID" value="KAJ9603531.1"/>
    <property type="molecule type" value="Genomic_DNA"/>
</dbReference>
<accession>A0AA39CCT5</accession>
<keyword evidence="1" id="KW-0472">Membrane</keyword>
<gene>
    <name evidence="3" type="ORF">H2200_011717</name>
</gene>
<feature type="chain" id="PRO_5041341310" evidence="2">
    <location>
        <begin position="22"/>
        <end position="171"/>
    </location>
</feature>
<proteinExistence type="predicted"/>
<protein>
    <submittedName>
        <fullName evidence="3">Uncharacterized protein</fullName>
    </submittedName>
</protein>
<keyword evidence="1" id="KW-0812">Transmembrane</keyword>
<feature type="signal peptide" evidence="2">
    <location>
        <begin position="1"/>
        <end position="21"/>
    </location>
</feature>